<dbReference type="GO" id="GO:0005886">
    <property type="term" value="C:plasma membrane"/>
    <property type="evidence" value="ECO:0007669"/>
    <property type="project" value="TreeGrafter"/>
</dbReference>
<keyword evidence="4" id="KW-0547">Nucleotide-binding</keyword>
<dbReference type="CDD" id="cd05387">
    <property type="entry name" value="BY-kinase"/>
    <property type="match status" value="1"/>
</dbReference>
<keyword evidence="3" id="KW-0808">Transferase</keyword>
<sequence length="317" mass="34516">MSIIEKAVDKLASEPEEPAGSRPVPKVTTAATVEQPVPEPAAAIPQPRAGDPIPTALEQAALTPEEIPIRFAELELEGVLSPEGGRSRLDEEYRMIKRPLLMKAFLPVAPGENPYNLIMVTSALSGEGKTFTSMNLAISIAMEMDRTVLLVDADLAKPSLSRLLQVNDRPGFTECLRDETLDLGECILHTDVPKLRVLPAGQRHNRATELLASNSMIARLQEMATRYPDRIVLFDSPPLLATSEASTLARHMGQVAMVVEYGGTPQFMIKEALGLLESKENVSLILNKSRDDFLIKHVGGYGYGYGKGYGYGAYGDQ</sequence>
<evidence type="ECO:0000256" key="2">
    <source>
        <dbReference type="ARBA" id="ARBA00011903"/>
    </source>
</evidence>
<dbReference type="InterPro" id="IPR027417">
    <property type="entry name" value="P-loop_NTPase"/>
</dbReference>
<keyword evidence="7" id="KW-0829">Tyrosine-protein kinase</keyword>
<dbReference type="InterPro" id="IPR005702">
    <property type="entry name" value="Wzc-like_C"/>
</dbReference>
<dbReference type="AlphaFoldDB" id="A0A831W8S5"/>
<evidence type="ECO:0000256" key="5">
    <source>
        <dbReference type="ARBA" id="ARBA00022777"/>
    </source>
</evidence>
<comment type="caution">
    <text evidence="11">The sequence shown here is derived from an EMBL/GenBank/DDBJ whole genome shotgun (WGS) entry which is preliminary data.</text>
</comment>
<keyword evidence="6" id="KW-0067">ATP-binding</keyword>
<dbReference type="Gene3D" id="3.40.50.300">
    <property type="entry name" value="P-loop containing nucleotide triphosphate hydrolases"/>
    <property type="match status" value="1"/>
</dbReference>
<dbReference type="EMBL" id="DRKP01000192">
    <property type="protein sequence ID" value="HEB97836.1"/>
    <property type="molecule type" value="Genomic_DNA"/>
</dbReference>
<dbReference type="NCBIfam" id="TIGR03018">
    <property type="entry name" value="pepcterm_TyrKin"/>
    <property type="match status" value="1"/>
</dbReference>
<dbReference type="InterPro" id="IPR025669">
    <property type="entry name" value="AAA_dom"/>
</dbReference>
<evidence type="ECO:0000256" key="1">
    <source>
        <dbReference type="ARBA" id="ARBA00007316"/>
    </source>
</evidence>
<evidence type="ECO:0000256" key="9">
    <source>
        <dbReference type="SAM" id="MobiDB-lite"/>
    </source>
</evidence>
<keyword evidence="5 11" id="KW-0418">Kinase</keyword>
<dbReference type="PANTHER" id="PTHR32309">
    <property type="entry name" value="TYROSINE-PROTEIN KINASE"/>
    <property type="match status" value="1"/>
</dbReference>
<dbReference type="Proteomes" id="UP000886251">
    <property type="component" value="Unassembled WGS sequence"/>
</dbReference>
<evidence type="ECO:0000256" key="8">
    <source>
        <dbReference type="ARBA" id="ARBA00051245"/>
    </source>
</evidence>
<feature type="compositionally biased region" description="Basic and acidic residues" evidence="9">
    <location>
        <begin position="1"/>
        <end position="13"/>
    </location>
</feature>
<evidence type="ECO:0000256" key="4">
    <source>
        <dbReference type="ARBA" id="ARBA00022741"/>
    </source>
</evidence>
<accession>A0A831W8S5</accession>
<dbReference type="EC" id="2.7.10.2" evidence="2"/>
<dbReference type="GO" id="GO:0004713">
    <property type="term" value="F:protein tyrosine kinase activity"/>
    <property type="evidence" value="ECO:0007669"/>
    <property type="project" value="TreeGrafter"/>
</dbReference>
<dbReference type="InterPro" id="IPR050445">
    <property type="entry name" value="Bact_polysacc_biosynth/exp"/>
</dbReference>
<evidence type="ECO:0000256" key="7">
    <source>
        <dbReference type="ARBA" id="ARBA00023137"/>
    </source>
</evidence>
<evidence type="ECO:0000256" key="3">
    <source>
        <dbReference type="ARBA" id="ARBA00022679"/>
    </source>
</evidence>
<protein>
    <recommendedName>
        <fullName evidence="2">non-specific protein-tyrosine kinase</fullName>
        <ecNumber evidence="2">2.7.10.2</ecNumber>
    </recommendedName>
</protein>
<evidence type="ECO:0000259" key="10">
    <source>
        <dbReference type="Pfam" id="PF13614"/>
    </source>
</evidence>
<comment type="similarity">
    <text evidence="1">Belongs to the CpsD/CapB family.</text>
</comment>
<feature type="domain" description="AAA" evidence="10">
    <location>
        <begin position="118"/>
        <end position="245"/>
    </location>
</feature>
<organism evidence="11">
    <name type="scientific">Sedimenticola thiotaurini</name>
    <dbReference type="NCBI Taxonomy" id="1543721"/>
    <lineage>
        <taxon>Bacteria</taxon>
        <taxon>Pseudomonadati</taxon>
        <taxon>Pseudomonadota</taxon>
        <taxon>Gammaproteobacteria</taxon>
        <taxon>Chromatiales</taxon>
        <taxon>Sedimenticolaceae</taxon>
        <taxon>Sedimenticola</taxon>
    </lineage>
</organism>
<evidence type="ECO:0000313" key="11">
    <source>
        <dbReference type="EMBL" id="HEB97836.1"/>
    </source>
</evidence>
<name>A0A831W8S5_9GAMM</name>
<proteinExistence type="inferred from homology"/>
<dbReference type="SUPFAM" id="SSF52540">
    <property type="entry name" value="P-loop containing nucleoside triphosphate hydrolases"/>
    <property type="match status" value="1"/>
</dbReference>
<comment type="catalytic activity">
    <reaction evidence="8">
        <text>L-tyrosyl-[protein] + ATP = O-phospho-L-tyrosyl-[protein] + ADP + H(+)</text>
        <dbReference type="Rhea" id="RHEA:10596"/>
        <dbReference type="Rhea" id="RHEA-COMP:10136"/>
        <dbReference type="Rhea" id="RHEA-COMP:20101"/>
        <dbReference type="ChEBI" id="CHEBI:15378"/>
        <dbReference type="ChEBI" id="CHEBI:30616"/>
        <dbReference type="ChEBI" id="CHEBI:46858"/>
        <dbReference type="ChEBI" id="CHEBI:61978"/>
        <dbReference type="ChEBI" id="CHEBI:456216"/>
        <dbReference type="EC" id="2.7.10.2"/>
    </reaction>
</comment>
<gene>
    <name evidence="11" type="ORF">ENI96_15565</name>
</gene>
<feature type="region of interest" description="Disordered" evidence="9">
    <location>
        <begin position="1"/>
        <end position="50"/>
    </location>
</feature>
<evidence type="ECO:0000256" key="6">
    <source>
        <dbReference type="ARBA" id="ARBA00022840"/>
    </source>
</evidence>
<reference evidence="11" key="1">
    <citation type="journal article" date="2020" name="mSystems">
        <title>Genome- and Community-Level Interaction Insights into Carbon Utilization and Element Cycling Functions of Hydrothermarchaeota in Hydrothermal Sediment.</title>
        <authorList>
            <person name="Zhou Z."/>
            <person name="Liu Y."/>
            <person name="Xu W."/>
            <person name="Pan J."/>
            <person name="Luo Z.H."/>
            <person name="Li M."/>
        </authorList>
    </citation>
    <scope>NUCLEOTIDE SEQUENCE [LARGE SCALE GENOMIC DNA]</scope>
    <source>
        <strain evidence="11">HyVt-443</strain>
    </source>
</reference>
<dbReference type="Pfam" id="PF13614">
    <property type="entry name" value="AAA_31"/>
    <property type="match status" value="1"/>
</dbReference>
<dbReference type="PANTHER" id="PTHR32309:SF13">
    <property type="entry name" value="FERRIC ENTEROBACTIN TRANSPORT PROTEIN FEPE"/>
    <property type="match status" value="1"/>
</dbReference>